<organism evidence="2 3">
    <name type="scientific">Periplaneta americana</name>
    <name type="common">American cockroach</name>
    <name type="synonym">Blatta americana</name>
    <dbReference type="NCBI Taxonomy" id="6978"/>
    <lineage>
        <taxon>Eukaryota</taxon>
        <taxon>Metazoa</taxon>
        <taxon>Ecdysozoa</taxon>
        <taxon>Arthropoda</taxon>
        <taxon>Hexapoda</taxon>
        <taxon>Insecta</taxon>
        <taxon>Pterygota</taxon>
        <taxon>Neoptera</taxon>
        <taxon>Polyneoptera</taxon>
        <taxon>Dictyoptera</taxon>
        <taxon>Blattodea</taxon>
        <taxon>Blattoidea</taxon>
        <taxon>Blattidae</taxon>
        <taxon>Blattinae</taxon>
        <taxon>Periplaneta</taxon>
    </lineage>
</organism>
<dbReference type="PANTHER" id="PTHR47326">
    <property type="entry name" value="TRANSPOSABLE ELEMENT TC3 TRANSPOSASE-LIKE PROTEIN"/>
    <property type="match status" value="1"/>
</dbReference>
<dbReference type="Gene3D" id="3.30.420.10">
    <property type="entry name" value="Ribonuclease H-like superfamily/Ribonuclease H"/>
    <property type="match status" value="1"/>
</dbReference>
<reference evidence="2 3" key="1">
    <citation type="journal article" date="2022" name="Allergy">
        <title>Genome assembly and annotation of Periplaneta americana reveal a comprehensive cockroach allergen profile.</title>
        <authorList>
            <person name="Wang L."/>
            <person name="Xiong Q."/>
            <person name="Saelim N."/>
            <person name="Wang L."/>
            <person name="Nong W."/>
            <person name="Wan A.T."/>
            <person name="Shi M."/>
            <person name="Liu X."/>
            <person name="Cao Q."/>
            <person name="Hui J.H.L."/>
            <person name="Sookrung N."/>
            <person name="Leung T.F."/>
            <person name="Tungtrongchitr A."/>
            <person name="Tsui S.K.W."/>
        </authorList>
    </citation>
    <scope>NUCLEOTIDE SEQUENCE [LARGE SCALE GENOMIC DNA]</scope>
    <source>
        <strain evidence="2">PWHHKU_190912</strain>
    </source>
</reference>
<feature type="compositionally biased region" description="Basic and acidic residues" evidence="1">
    <location>
        <begin position="108"/>
        <end position="143"/>
    </location>
</feature>
<dbReference type="InterPro" id="IPR036397">
    <property type="entry name" value="RNaseH_sf"/>
</dbReference>
<protein>
    <submittedName>
        <fullName evidence="2">Uncharacterized protein</fullName>
    </submittedName>
</protein>
<sequence length="288" mass="33748">MSINSSTERETIATETQECAIAVRDKDTAKIQASSAQTPPDVEQRSQTVKRLIVFPTVAELKRQSARCSSVLYAVCLLILVAGMDMERRFNRCREDRENRGNRRRTREKYEKNAKTKRERGRQKEQREHKDKKEKTRRTKEDKEYKMRLREKQVDRRKHKENKVTTRKTREIQGFSPRSPDLIPPDFYLWGALKDTVYATKPQTLEELRVQIEHARNNIPLATIQLFKVCHGSLYAVMWLADEPREFILPTLPQRRITYVPEKLPGKYGVRSEEYLPICTVTPVLAGM</sequence>
<evidence type="ECO:0000313" key="3">
    <source>
        <dbReference type="Proteomes" id="UP001148838"/>
    </source>
</evidence>
<evidence type="ECO:0000313" key="2">
    <source>
        <dbReference type="EMBL" id="KAJ4446669.1"/>
    </source>
</evidence>
<dbReference type="PANTHER" id="PTHR47326:SF1">
    <property type="entry name" value="HTH PSQ-TYPE DOMAIN-CONTAINING PROTEIN"/>
    <property type="match status" value="1"/>
</dbReference>
<gene>
    <name evidence="2" type="ORF">ANN_13366</name>
</gene>
<feature type="region of interest" description="Disordered" evidence="1">
    <location>
        <begin position="97"/>
        <end position="143"/>
    </location>
</feature>
<name>A0ABQ8TJP3_PERAM</name>
<accession>A0ABQ8TJP3</accession>
<proteinExistence type="predicted"/>
<comment type="caution">
    <text evidence="2">The sequence shown here is derived from an EMBL/GenBank/DDBJ whole genome shotgun (WGS) entry which is preliminary data.</text>
</comment>
<evidence type="ECO:0000256" key="1">
    <source>
        <dbReference type="SAM" id="MobiDB-lite"/>
    </source>
</evidence>
<dbReference type="Proteomes" id="UP001148838">
    <property type="component" value="Unassembled WGS sequence"/>
</dbReference>
<dbReference type="EMBL" id="JAJSOF020000009">
    <property type="protein sequence ID" value="KAJ4446669.1"/>
    <property type="molecule type" value="Genomic_DNA"/>
</dbReference>
<keyword evidence="3" id="KW-1185">Reference proteome</keyword>